<dbReference type="InterPro" id="IPR012000">
    <property type="entry name" value="Thiamin_PyroP_enz_cen_dom"/>
</dbReference>
<protein>
    <recommendedName>
        <fullName evidence="9">Thiamine pyrophosphate-binding protein</fullName>
    </recommendedName>
</protein>
<evidence type="ECO:0000259" key="4">
    <source>
        <dbReference type="Pfam" id="PF00205"/>
    </source>
</evidence>
<dbReference type="Pfam" id="PF00205">
    <property type="entry name" value="TPP_enzyme_M"/>
    <property type="match status" value="1"/>
</dbReference>
<dbReference type="Gene3D" id="3.40.50.1220">
    <property type="entry name" value="TPP-binding domain"/>
    <property type="match status" value="1"/>
</dbReference>
<organism evidence="7 8">
    <name type="scientific">Maritimibacter harenae</name>
    <dbReference type="NCBI Taxonomy" id="2606218"/>
    <lineage>
        <taxon>Bacteria</taxon>
        <taxon>Pseudomonadati</taxon>
        <taxon>Pseudomonadota</taxon>
        <taxon>Alphaproteobacteria</taxon>
        <taxon>Rhodobacterales</taxon>
        <taxon>Roseobacteraceae</taxon>
        <taxon>Maritimibacter</taxon>
    </lineage>
</organism>
<name>A0A845M5K3_9RHOB</name>
<comment type="similarity">
    <text evidence="1 3">Belongs to the TPP enzyme family.</text>
</comment>
<sequence length="571" mass="61488">MGKQDSVAVAPPRDRRTINGADLVVEALLEVGAEKVFSIIGLGMLGLGRAFYDRRDEIGYVGHLNETNLTMMAQGYARQTGKPTFCFVYHASGTALSMMSMTTAWADNVPMVFVSTSSARSTIGRDQYAGIPRSPIEMSSQFTKWSHDISAAERIPEILARAWEIASTVPMGPVHISIPSDLYDVEVATHLARKSLKDTQRFVETAPDNAGTAEVARLLANAEYPVLLCGSEVGNLKVWKEMVALAEATGAPVICEQDPSYLGFPTSHAQYIGTPASNADVLAEADLAIAVGYEFTEKGIPGEAPILPASVKLVTVSSDPLLHGKQLRPDVALQGHLAKSLPLLAQEIQKVPATQKTMKARAAVCHAKREARAAAIAEADAMSRDLSPIPQKRVLRELCDKAEKDWIVVQAGSTLGWHLESMYEFDDPTNFHAVSGKASAQGWGAPAALGIQLGEPDRRVLAVLGDGNFMFSATCIWSAAQQDLPAIFVVNNNSGWVCVPDAIDAAYDRETDGPGRDAMAWTWGEAEIDYVGFARSFGLEARRVATSSELGDALEEAKQSNRAWLIEVCGV</sequence>
<dbReference type="RefSeq" id="WP_161351843.1">
    <property type="nucleotide sequence ID" value="NZ_WTUX01000013.1"/>
</dbReference>
<proteinExistence type="inferred from homology"/>
<dbReference type="GO" id="GO:0030976">
    <property type="term" value="F:thiamine pyrophosphate binding"/>
    <property type="evidence" value="ECO:0007669"/>
    <property type="project" value="InterPro"/>
</dbReference>
<dbReference type="Pfam" id="PF02775">
    <property type="entry name" value="TPP_enzyme_C"/>
    <property type="match status" value="1"/>
</dbReference>
<dbReference type="InterPro" id="IPR029035">
    <property type="entry name" value="DHS-like_NAD/FAD-binding_dom"/>
</dbReference>
<reference evidence="7 8" key="1">
    <citation type="submission" date="2019-12" db="EMBL/GenBank/DDBJ databases">
        <title>Maritimibacter sp. nov. sp. isolated from sea sand.</title>
        <authorList>
            <person name="Kim J."/>
            <person name="Jeong S.E."/>
            <person name="Jung H.S."/>
            <person name="Jeon C.O."/>
        </authorList>
    </citation>
    <scope>NUCLEOTIDE SEQUENCE [LARGE SCALE GENOMIC DNA]</scope>
    <source>
        <strain evidence="7 8">DP07</strain>
    </source>
</reference>
<feature type="domain" description="Thiamine pyrophosphate enzyme N-terminal TPP-binding" evidence="6">
    <location>
        <begin position="19"/>
        <end position="126"/>
    </location>
</feature>
<evidence type="ECO:0000313" key="7">
    <source>
        <dbReference type="EMBL" id="MZR13708.1"/>
    </source>
</evidence>
<dbReference type="GO" id="GO:0005948">
    <property type="term" value="C:acetolactate synthase complex"/>
    <property type="evidence" value="ECO:0007669"/>
    <property type="project" value="TreeGrafter"/>
</dbReference>
<evidence type="ECO:0008006" key="9">
    <source>
        <dbReference type="Google" id="ProtNLM"/>
    </source>
</evidence>
<dbReference type="PANTHER" id="PTHR18968">
    <property type="entry name" value="THIAMINE PYROPHOSPHATE ENZYMES"/>
    <property type="match status" value="1"/>
</dbReference>
<dbReference type="InterPro" id="IPR029061">
    <property type="entry name" value="THDP-binding"/>
</dbReference>
<dbReference type="CDD" id="cd07035">
    <property type="entry name" value="TPP_PYR_POX_like"/>
    <property type="match status" value="1"/>
</dbReference>
<dbReference type="GO" id="GO:0050660">
    <property type="term" value="F:flavin adenine dinucleotide binding"/>
    <property type="evidence" value="ECO:0007669"/>
    <property type="project" value="TreeGrafter"/>
</dbReference>
<dbReference type="Pfam" id="PF02776">
    <property type="entry name" value="TPP_enzyme_N"/>
    <property type="match status" value="1"/>
</dbReference>
<keyword evidence="2 3" id="KW-0786">Thiamine pyrophosphate</keyword>
<dbReference type="AlphaFoldDB" id="A0A845M5K3"/>
<dbReference type="Gene3D" id="3.40.50.970">
    <property type="match status" value="2"/>
</dbReference>
<comment type="caution">
    <text evidence="7">The sequence shown here is derived from an EMBL/GenBank/DDBJ whole genome shotgun (WGS) entry which is preliminary data.</text>
</comment>
<feature type="domain" description="Thiamine pyrophosphate enzyme central" evidence="4">
    <location>
        <begin position="213"/>
        <end position="341"/>
    </location>
</feature>
<dbReference type="GO" id="GO:0000287">
    <property type="term" value="F:magnesium ion binding"/>
    <property type="evidence" value="ECO:0007669"/>
    <property type="project" value="InterPro"/>
</dbReference>
<dbReference type="EMBL" id="WTUX01000013">
    <property type="protein sequence ID" value="MZR13708.1"/>
    <property type="molecule type" value="Genomic_DNA"/>
</dbReference>
<dbReference type="PANTHER" id="PTHR18968:SF13">
    <property type="entry name" value="ACETOLACTATE SYNTHASE CATALYTIC SUBUNIT, MITOCHONDRIAL"/>
    <property type="match status" value="1"/>
</dbReference>
<evidence type="ECO:0000259" key="6">
    <source>
        <dbReference type="Pfam" id="PF02776"/>
    </source>
</evidence>
<evidence type="ECO:0000256" key="2">
    <source>
        <dbReference type="ARBA" id="ARBA00023052"/>
    </source>
</evidence>
<dbReference type="SUPFAM" id="SSF52518">
    <property type="entry name" value="Thiamin diphosphate-binding fold (THDP-binding)"/>
    <property type="match status" value="2"/>
</dbReference>
<evidence type="ECO:0000256" key="1">
    <source>
        <dbReference type="ARBA" id="ARBA00007812"/>
    </source>
</evidence>
<accession>A0A845M5K3</accession>
<keyword evidence="8" id="KW-1185">Reference proteome</keyword>
<dbReference type="GO" id="GO:0009099">
    <property type="term" value="P:L-valine biosynthetic process"/>
    <property type="evidence" value="ECO:0007669"/>
    <property type="project" value="TreeGrafter"/>
</dbReference>
<dbReference type="SUPFAM" id="SSF52467">
    <property type="entry name" value="DHS-like NAD/FAD-binding domain"/>
    <property type="match status" value="1"/>
</dbReference>
<dbReference type="InterPro" id="IPR011766">
    <property type="entry name" value="TPP_enzyme_TPP-bd"/>
</dbReference>
<dbReference type="GO" id="GO:0009097">
    <property type="term" value="P:isoleucine biosynthetic process"/>
    <property type="evidence" value="ECO:0007669"/>
    <property type="project" value="TreeGrafter"/>
</dbReference>
<dbReference type="CDD" id="cd02002">
    <property type="entry name" value="TPP_BFDC"/>
    <property type="match status" value="1"/>
</dbReference>
<evidence type="ECO:0000313" key="8">
    <source>
        <dbReference type="Proteomes" id="UP000467322"/>
    </source>
</evidence>
<evidence type="ECO:0000256" key="3">
    <source>
        <dbReference type="RuleBase" id="RU362132"/>
    </source>
</evidence>
<dbReference type="InterPro" id="IPR012001">
    <property type="entry name" value="Thiamin_PyroP_enz_TPP-bd_dom"/>
</dbReference>
<evidence type="ECO:0000259" key="5">
    <source>
        <dbReference type="Pfam" id="PF02775"/>
    </source>
</evidence>
<dbReference type="InterPro" id="IPR045229">
    <property type="entry name" value="TPP_enz"/>
</dbReference>
<dbReference type="Proteomes" id="UP000467322">
    <property type="component" value="Unassembled WGS sequence"/>
</dbReference>
<gene>
    <name evidence="7" type="ORF">GQE99_11845</name>
</gene>
<feature type="domain" description="Thiamine pyrophosphate enzyme TPP-binding" evidence="5">
    <location>
        <begin position="416"/>
        <end position="568"/>
    </location>
</feature>
<dbReference type="GO" id="GO:0003984">
    <property type="term" value="F:acetolactate synthase activity"/>
    <property type="evidence" value="ECO:0007669"/>
    <property type="project" value="TreeGrafter"/>
</dbReference>